<dbReference type="InterPro" id="IPR012902">
    <property type="entry name" value="N_methyl_site"/>
</dbReference>
<dbReference type="Gene3D" id="3.30.700.10">
    <property type="entry name" value="Glycoprotein, Type 4 Pilin"/>
    <property type="match status" value="1"/>
</dbReference>
<dbReference type="InterPro" id="IPR045584">
    <property type="entry name" value="Pilin-like"/>
</dbReference>
<dbReference type="Pfam" id="PF07963">
    <property type="entry name" value="N_methyl"/>
    <property type="match status" value="1"/>
</dbReference>
<gene>
    <name evidence="2" type="ORF">JY572_24760</name>
</gene>
<evidence type="ECO:0000313" key="2">
    <source>
        <dbReference type="EMBL" id="QSQ11599.1"/>
    </source>
</evidence>
<name>A0ABX7N1V8_9BACT</name>
<organism evidence="2 3">
    <name type="scientific">Myxococcus landrumensis</name>
    <dbReference type="NCBI Taxonomy" id="2813577"/>
    <lineage>
        <taxon>Bacteria</taxon>
        <taxon>Pseudomonadati</taxon>
        <taxon>Myxococcota</taxon>
        <taxon>Myxococcia</taxon>
        <taxon>Myxococcales</taxon>
        <taxon>Cystobacterineae</taxon>
        <taxon>Myxococcaceae</taxon>
        <taxon>Myxococcus</taxon>
    </lineage>
</organism>
<reference evidence="2 3" key="1">
    <citation type="submission" date="2021-02" db="EMBL/GenBank/DDBJ databases">
        <title>De Novo genome assembly of isolated myxobacteria.</title>
        <authorList>
            <person name="Stevens D.C."/>
        </authorList>
    </citation>
    <scope>NUCLEOTIDE SEQUENCE [LARGE SCALE GENOMIC DNA]</scope>
    <source>
        <strain evidence="2 3">SCHIC003</strain>
    </source>
</reference>
<dbReference type="RefSeq" id="WP_206713346.1">
    <property type="nucleotide sequence ID" value="NZ_CP071091.1"/>
</dbReference>
<feature type="transmembrane region" description="Helical" evidence="1">
    <location>
        <begin position="12"/>
        <end position="30"/>
    </location>
</feature>
<keyword evidence="1" id="KW-0472">Membrane</keyword>
<dbReference type="SUPFAM" id="SSF54523">
    <property type="entry name" value="Pili subunits"/>
    <property type="match status" value="1"/>
</dbReference>
<dbReference type="PROSITE" id="PS00409">
    <property type="entry name" value="PROKAR_NTER_METHYL"/>
    <property type="match status" value="1"/>
</dbReference>
<keyword evidence="3" id="KW-1185">Reference proteome</keyword>
<proteinExistence type="predicted"/>
<keyword evidence="1" id="KW-1133">Transmembrane helix</keyword>
<dbReference type="EMBL" id="CP071091">
    <property type="protein sequence ID" value="QSQ11599.1"/>
    <property type="molecule type" value="Genomic_DNA"/>
</dbReference>
<sequence length="225" mass="24077">MMRPRGMTLLELMVVLAVVAVMMSLALVGIQRPIDNQREATATRELWSSALQARQRAVATNQPIRFVVDTEVEQLDGTRKTVARWERLTCGNVWDNNSCPLAACVDATCRTNPTCCNEVGADIIIPPTMNAAAVHGLCFLPGTGRAVKPGSGFDALGCMKDQFANAAVIAAAAPGNLKMSFDATKSGRKASLLMVESLTGITNIVDCDSHLAEQLRPPECNLPPP</sequence>
<protein>
    <submittedName>
        <fullName evidence="2">Prepilin-type N-terminal cleavage/methylation domain-containing protein</fullName>
    </submittedName>
</protein>
<evidence type="ECO:0000313" key="3">
    <source>
        <dbReference type="Proteomes" id="UP000663090"/>
    </source>
</evidence>
<dbReference type="Proteomes" id="UP000663090">
    <property type="component" value="Chromosome"/>
</dbReference>
<dbReference type="NCBIfam" id="TIGR02532">
    <property type="entry name" value="IV_pilin_GFxxxE"/>
    <property type="match status" value="1"/>
</dbReference>
<evidence type="ECO:0000256" key="1">
    <source>
        <dbReference type="SAM" id="Phobius"/>
    </source>
</evidence>
<accession>A0ABX7N1V8</accession>
<keyword evidence="1" id="KW-0812">Transmembrane</keyword>